<evidence type="ECO:0000256" key="10">
    <source>
        <dbReference type="ARBA" id="ARBA00022741"/>
    </source>
</evidence>
<dbReference type="InterPro" id="IPR038019">
    <property type="entry name" value="PRib_AMP_CycHydrolase_sf"/>
</dbReference>
<evidence type="ECO:0000256" key="9">
    <source>
        <dbReference type="ARBA" id="ARBA00022605"/>
    </source>
</evidence>
<dbReference type="Gene3D" id="1.10.287.1080">
    <property type="entry name" value="MazG-like"/>
    <property type="match status" value="1"/>
</dbReference>
<dbReference type="GO" id="GO:0005737">
    <property type="term" value="C:cytoplasm"/>
    <property type="evidence" value="ECO:0007669"/>
    <property type="project" value="UniProtKB-SubCell"/>
</dbReference>
<evidence type="ECO:0000256" key="8">
    <source>
        <dbReference type="ARBA" id="ARBA00022490"/>
    </source>
</evidence>
<reference evidence="17 18" key="1">
    <citation type="submission" date="2020-01" db="EMBL/GenBank/DDBJ databases">
        <title>Complete genome of Buchnera aphidicola isolated from Chaitophorus populeti.</title>
        <authorList>
            <person name="Park J."/>
            <person name="Xi H."/>
        </authorList>
    </citation>
    <scope>NUCLEOTIDE SEQUENCE [LARGE SCALE GENOMIC DNA]</scope>
    <source>
        <strain evidence="17 18">UsonBac</strain>
    </source>
</reference>
<dbReference type="InterPro" id="IPR008179">
    <property type="entry name" value="HisE"/>
</dbReference>
<dbReference type="Gene3D" id="3.10.20.810">
    <property type="entry name" value="Phosphoribosyl-AMP cyclohydrolase"/>
    <property type="match status" value="1"/>
</dbReference>
<dbReference type="RefSeq" id="WP_163118971.1">
    <property type="nucleotide sequence ID" value="NZ_CP047588.1"/>
</dbReference>
<dbReference type="InterPro" id="IPR023019">
    <property type="entry name" value="His_synth_HisIE"/>
</dbReference>
<evidence type="ECO:0000256" key="1">
    <source>
        <dbReference type="ARBA" id="ARBA00000024"/>
    </source>
</evidence>
<accession>A0A6C1F5Z8</accession>
<keyword evidence="11 15" id="KW-0378">Hydrolase</keyword>
<dbReference type="FunFam" id="3.10.20.810:FF:000001">
    <property type="entry name" value="Histidine biosynthesis bifunctional protein HisIE"/>
    <property type="match status" value="1"/>
</dbReference>
<dbReference type="Pfam" id="PF01503">
    <property type="entry name" value="PRA-PH"/>
    <property type="match status" value="1"/>
</dbReference>
<evidence type="ECO:0000256" key="6">
    <source>
        <dbReference type="ARBA" id="ARBA00007731"/>
    </source>
</evidence>
<evidence type="ECO:0000313" key="17">
    <source>
        <dbReference type="EMBL" id="QIE01861.1"/>
    </source>
</evidence>
<evidence type="ECO:0000256" key="5">
    <source>
        <dbReference type="ARBA" id="ARBA00005204"/>
    </source>
</evidence>
<evidence type="ECO:0000256" key="11">
    <source>
        <dbReference type="ARBA" id="ARBA00022801"/>
    </source>
</evidence>
<dbReference type="NCBIfam" id="NF002747">
    <property type="entry name" value="PRK02759.1"/>
    <property type="match status" value="1"/>
</dbReference>
<evidence type="ECO:0000256" key="2">
    <source>
        <dbReference type="ARBA" id="ARBA00001460"/>
    </source>
</evidence>
<keyword evidence="10 15" id="KW-0547">Nucleotide-binding</keyword>
<evidence type="ECO:0000256" key="12">
    <source>
        <dbReference type="ARBA" id="ARBA00022840"/>
    </source>
</evidence>
<dbReference type="PANTHER" id="PTHR42945:SF9">
    <property type="entry name" value="HISTIDINE BIOSYNTHESIS BIFUNCTIONAL PROTEIN HISIE"/>
    <property type="match status" value="1"/>
</dbReference>
<evidence type="ECO:0000256" key="15">
    <source>
        <dbReference type="HAMAP-Rule" id="MF_01019"/>
    </source>
</evidence>
<keyword evidence="9 15" id="KW-0028">Amino-acid biosynthesis</keyword>
<dbReference type="Pfam" id="PF01502">
    <property type="entry name" value="PRA-CH"/>
    <property type="match status" value="1"/>
</dbReference>
<dbReference type="FunFam" id="1.10.287.1080:FF:000002">
    <property type="entry name" value="Histidine biosynthesis bifunctional protein HisIE"/>
    <property type="match status" value="1"/>
</dbReference>
<dbReference type="EMBL" id="CP047588">
    <property type="protein sequence ID" value="QIE01861.1"/>
    <property type="molecule type" value="Genomic_DNA"/>
</dbReference>
<comment type="pathway">
    <text evidence="5 15">Amino-acid biosynthesis; L-histidine biosynthesis; L-histidine from 5-phospho-alpha-D-ribose 1-diphosphate: step 2/9.</text>
</comment>
<dbReference type="HAMAP" id="MF_01019">
    <property type="entry name" value="HisIE"/>
    <property type="match status" value="1"/>
</dbReference>
<dbReference type="NCBIfam" id="TIGR03188">
    <property type="entry name" value="histidine_hisI"/>
    <property type="match status" value="1"/>
</dbReference>
<comment type="similarity">
    <text evidence="6 15">In the C-terminal section; belongs to the PRA-PH family.</text>
</comment>
<evidence type="ECO:0000256" key="3">
    <source>
        <dbReference type="ARBA" id="ARBA00004496"/>
    </source>
</evidence>
<dbReference type="GO" id="GO:0004636">
    <property type="term" value="F:phosphoribosyl-ATP diphosphatase activity"/>
    <property type="evidence" value="ECO:0007669"/>
    <property type="project" value="UniProtKB-UniRule"/>
</dbReference>
<protein>
    <recommendedName>
        <fullName evidence="15">Histidine biosynthesis bifunctional protein HisIE</fullName>
    </recommendedName>
    <domain>
        <recommendedName>
            <fullName evidence="15">Phosphoribosyl-AMP cyclohydrolase</fullName>
            <shortName evidence="15">PRA-CH</shortName>
            <ecNumber evidence="15">3.5.4.19</ecNumber>
        </recommendedName>
    </domain>
    <domain>
        <recommendedName>
            <fullName evidence="15">Phosphoribosyl-ATP pyrophosphatase</fullName>
            <shortName evidence="15">PRA-PH</shortName>
            <ecNumber evidence="15">3.6.1.31</ecNumber>
        </recommendedName>
    </domain>
</protein>
<sequence length="217" mass="25385">MLKQYDLSNLDWIKTNGMIPVIIQNYDSYEILMHGYMNKEALYKTQQEGLVTFYSRTKKCLWTKGQTSGNYLKVIEISTDCDHDTLLILVLSIRETCHLGNKSCFSVKKYNIDFLFDLEELIENKKNNYTDKSYTSYLYQSGTGRIAQKVGEEAIETILSAMKKDKNELINESSDLIYHLIVLLHNQDLNLNMVIENLKKRNKKDIFIKNKIKMIKK</sequence>
<evidence type="ECO:0000256" key="13">
    <source>
        <dbReference type="ARBA" id="ARBA00023102"/>
    </source>
</evidence>
<dbReference type="InterPro" id="IPR002496">
    <property type="entry name" value="PRib_AMP_CycHydrolase_dom"/>
</dbReference>
<comment type="catalytic activity">
    <reaction evidence="1 15">
        <text>1-(5-phospho-beta-D-ribosyl)-5'-AMP + H2O = 1-(5-phospho-beta-D-ribosyl)-5-[(5-phospho-beta-D-ribosylamino)methylideneamino]imidazole-4-carboxamide</text>
        <dbReference type="Rhea" id="RHEA:20049"/>
        <dbReference type="ChEBI" id="CHEBI:15377"/>
        <dbReference type="ChEBI" id="CHEBI:58435"/>
        <dbReference type="ChEBI" id="CHEBI:59457"/>
        <dbReference type="EC" id="3.5.4.19"/>
    </reaction>
</comment>
<evidence type="ECO:0000259" key="16">
    <source>
        <dbReference type="Pfam" id="PF01502"/>
    </source>
</evidence>
<dbReference type="GO" id="GO:0004635">
    <property type="term" value="F:phosphoribosyl-AMP cyclohydrolase activity"/>
    <property type="evidence" value="ECO:0007669"/>
    <property type="project" value="UniProtKB-UniRule"/>
</dbReference>
<evidence type="ECO:0000313" key="18">
    <source>
        <dbReference type="Proteomes" id="UP000502958"/>
    </source>
</evidence>
<dbReference type="InterPro" id="IPR021130">
    <property type="entry name" value="PRib-ATP_PPHydrolase-like"/>
</dbReference>
<feature type="region of interest" description="Phosphoribosyl-ATP pyrophosphohydrolase" evidence="15">
    <location>
        <begin position="115"/>
        <end position="217"/>
    </location>
</feature>
<dbReference type="SUPFAM" id="SSF101386">
    <property type="entry name" value="all-alpha NTP pyrophosphatases"/>
    <property type="match status" value="1"/>
</dbReference>
<name>A0A6C1F5Z8_BUCUN</name>
<keyword evidence="8 15" id="KW-0963">Cytoplasm</keyword>
<dbReference type="EC" id="3.5.4.19" evidence="15"/>
<dbReference type="UniPathway" id="UPA00031">
    <property type="reaction ID" value="UER00007"/>
</dbReference>
<keyword evidence="12 15" id="KW-0067">ATP-binding</keyword>
<dbReference type="CDD" id="cd11534">
    <property type="entry name" value="NTP-PPase_HisIE_like"/>
    <property type="match status" value="1"/>
</dbReference>
<gene>
    <name evidence="15" type="primary">hisI</name>
    <name evidence="15" type="synonym">hisIE</name>
    <name evidence="17" type="ORF">GUU85_00510</name>
</gene>
<proteinExistence type="inferred from homology"/>
<dbReference type="GO" id="GO:0000105">
    <property type="term" value="P:L-histidine biosynthetic process"/>
    <property type="evidence" value="ECO:0007669"/>
    <property type="project" value="UniProtKB-UniRule"/>
</dbReference>
<keyword evidence="13 15" id="KW-0368">Histidine biosynthesis</keyword>
<evidence type="ECO:0000256" key="7">
    <source>
        <dbReference type="ARBA" id="ARBA00008299"/>
    </source>
</evidence>
<dbReference type="SUPFAM" id="SSF141734">
    <property type="entry name" value="HisI-like"/>
    <property type="match status" value="1"/>
</dbReference>
<comment type="similarity">
    <text evidence="7 15">In the N-terminal section; belongs to the PRA-CH family.</text>
</comment>
<dbReference type="AlphaFoldDB" id="A0A6C1F5Z8"/>
<dbReference type="EC" id="3.6.1.31" evidence="15"/>
<dbReference type="Proteomes" id="UP000502958">
    <property type="component" value="Chromosome"/>
</dbReference>
<keyword evidence="14 15" id="KW-0511">Multifunctional enzyme</keyword>
<comment type="pathway">
    <text evidence="4 15">Amino-acid biosynthesis; L-histidine biosynthesis; L-histidine from 5-phospho-alpha-D-ribose 1-diphosphate: step 3/9.</text>
</comment>
<dbReference type="HAMAP" id="MF_01020">
    <property type="entry name" value="HisE"/>
    <property type="match status" value="1"/>
</dbReference>
<dbReference type="PANTHER" id="PTHR42945">
    <property type="entry name" value="HISTIDINE BIOSYNTHESIS BIFUNCTIONAL PROTEIN"/>
    <property type="match status" value="1"/>
</dbReference>
<comment type="catalytic activity">
    <reaction evidence="2 15">
        <text>1-(5-phospho-beta-D-ribosyl)-ATP + H2O = 1-(5-phospho-beta-D-ribosyl)-5'-AMP + diphosphate + H(+)</text>
        <dbReference type="Rhea" id="RHEA:22828"/>
        <dbReference type="ChEBI" id="CHEBI:15377"/>
        <dbReference type="ChEBI" id="CHEBI:15378"/>
        <dbReference type="ChEBI" id="CHEBI:33019"/>
        <dbReference type="ChEBI" id="CHEBI:59457"/>
        <dbReference type="ChEBI" id="CHEBI:73183"/>
        <dbReference type="EC" id="3.6.1.31"/>
    </reaction>
</comment>
<dbReference type="GO" id="GO:0005524">
    <property type="term" value="F:ATP binding"/>
    <property type="evidence" value="ECO:0007669"/>
    <property type="project" value="UniProtKB-KW"/>
</dbReference>
<feature type="domain" description="Phosphoribosyl-AMP cyclohydrolase" evidence="16">
    <location>
        <begin position="33"/>
        <end position="105"/>
    </location>
</feature>
<comment type="subcellular location">
    <subcellularLocation>
        <location evidence="3 15">Cytoplasm</location>
    </subcellularLocation>
</comment>
<organism evidence="17 18">
    <name type="scientific">Buchnera aphidicola subsp. Uroleucon sonchi</name>
    <dbReference type="NCBI Taxonomy" id="118118"/>
    <lineage>
        <taxon>Bacteria</taxon>
        <taxon>Pseudomonadati</taxon>
        <taxon>Pseudomonadota</taxon>
        <taxon>Gammaproteobacteria</taxon>
        <taxon>Enterobacterales</taxon>
        <taxon>Erwiniaceae</taxon>
        <taxon>Buchnera</taxon>
    </lineage>
</organism>
<feature type="region of interest" description="Phosphoribosyl-AMP cyclohydrolase" evidence="15">
    <location>
        <begin position="1"/>
        <end position="114"/>
    </location>
</feature>
<evidence type="ECO:0000256" key="14">
    <source>
        <dbReference type="ARBA" id="ARBA00023268"/>
    </source>
</evidence>
<evidence type="ECO:0000256" key="4">
    <source>
        <dbReference type="ARBA" id="ARBA00005169"/>
    </source>
</evidence>